<keyword evidence="3" id="KW-1185">Reference proteome</keyword>
<dbReference type="EMBL" id="CP000141">
    <property type="protein sequence ID" value="ABB14466.1"/>
    <property type="molecule type" value="Genomic_DNA"/>
</dbReference>
<dbReference type="OrthoDB" id="6194834at2"/>
<sequence>MLSVRSNRIKAKRKIILILVTLLILLIVTLNIKIFYLFQEGNPIPVLFGVARLEFFGERIALISSDGSKYIAKSEYNESLLNERLSKYGWKFKDRLGSGIFYEKDGETMVVKCRMFTRRYVIYELDRALW</sequence>
<evidence type="ECO:0000313" key="3">
    <source>
        <dbReference type="Proteomes" id="UP000002706"/>
    </source>
</evidence>
<dbReference type="HOGENOM" id="CLU_1934238_0_0_9"/>
<keyword evidence="1" id="KW-0812">Transmembrane</keyword>
<dbReference type="Proteomes" id="UP000002706">
    <property type="component" value="Chromosome"/>
</dbReference>
<dbReference type="AlphaFoldDB" id="Q3AA86"/>
<dbReference type="KEGG" id="chy:CHY_2134"/>
<dbReference type="eggNOG" id="ENOG5033ENN">
    <property type="taxonomic scope" value="Bacteria"/>
</dbReference>
<reference evidence="2 3" key="1">
    <citation type="journal article" date="2005" name="PLoS Genet.">
        <title>Life in hot carbon monoxide: the complete genome sequence of Carboxydothermus hydrogenoformans Z-2901.</title>
        <authorList>
            <person name="Wu M."/>
            <person name="Ren Q."/>
            <person name="Durkin A.S."/>
            <person name="Daugherty S.C."/>
            <person name="Brinkac L.M."/>
            <person name="Dodson R.J."/>
            <person name="Madupu R."/>
            <person name="Sullivan S.A."/>
            <person name="Kolonay J.F."/>
            <person name="Haft D.H."/>
            <person name="Nelson W.C."/>
            <person name="Tallon L.J."/>
            <person name="Jones K.M."/>
            <person name="Ulrich L.E."/>
            <person name="Gonzalez J.M."/>
            <person name="Zhulin I.B."/>
            <person name="Robb F.T."/>
            <person name="Eisen J.A."/>
        </authorList>
    </citation>
    <scope>NUCLEOTIDE SEQUENCE [LARGE SCALE GENOMIC DNA]</scope>
    <source>
        <strain evidence="3">ATCC BAA-161 / DSM 6008 / Z-2901</strain>
    </source>
</reference>
<gene>
    <name evidence="2" type="ordered locus">CHY_2134</name>
</gene>
<keyword evidence="1" id="KW-0472">Membrane</keyword>
<accession>Q3AA86</accession>
<protein>
    <submittedName>
        <fullName evidence="2">Uncharacterized protein</fullName>
    </submittedName>
</protein>
<proteinExistence type="predicted"/>
<keyword evidence="1" id="KW-1133">Transmembrane helix</keyword>
<dbReference type="InParanoid" id="Q3AA86"/>
<organism evidence="2 3">
    <name type="scientific">Carboxydothermus hydrogenoformans (strain ATCC BAA-161 / DSM 6008 / Z-2901)</name>
    <dbReference type="NCBI Taxonomy" id="246194"/>
    <lineage>
        <taxon>Bacteria</taxon>
        <taxon>Bacillati</taxon>
        <taxon>Bacillota</taxon>
        <taxon>Clostridia</taxon>
        <taxon>Thermoanaerobacterales</taxon>
        <taxon>Thermoanaerobacteraceae</taxon>
        <taxon>Carboxydothermus</taxon>
    </lineage>
</organism>
<dbReference type="RefSeq" id="WP_011345021.1">
    <property type="nucleotide sequence ID" value="NC_007503.1"/>
</dbReference>
<evidence type="ECO:0000313" key="2">
    <source>
        <dbReference type="EMBL" id="ABB14466.1"/>
    </source>
</evidence>
<evidence type="ECO:0000256" key="1">
    <source>
        <dbReference type="SAM" id="Phobius"/>
    </source>
</evidence>
<dbReference type="STRING" id="246194.CHY_2134"/>
<feature type="transmembrane region" description="Helical" evidence="1">
    <location>
        <begin position="15"/>
        <end position="38"/>
    </location>
</feature>
<name>Q3AA86_CARHZ</name>